<feature type="compositionally biased region" description="Low complexity" evidence="1">
    <location>
        <begin position="268"/>
        <end position="279"/>
    </location>
</feature>
<gene>
    <name evidence="3" type="ORF">Psi01_10720</name>
</gene>
<evidence type="ECO:0000256" key="1">
    <source>
        <dbReference type="SAM" id="MobiDB-lite"/>
    </source>
</evidence>
<keyword evidence="2" id="KW-0472">Membrane</keyword>
<comment type="caution">
    <text evidence="3">The sequence shown here is derived from an EMBL/GenBank/DDBJ whole genome shotgun (WGS) entry which is preliminary data.</text>
</comment>
<dbReference type="Proteomes" id="UP000619788">
    <property type="component" value="Unassembled WGS sequence"/>
</dbReference>
<protein>
    <submittedName>
        <fullName evidence="3">Uncharacterized protein</fullName>
    </submittedName>
</protein>
<evidence type="ECO:0000313" key="4">
    <source>
        <dbReference type="Proteomes" id="UP000619788"/>
    </source>
</evidence>
<dbReference type="AlphaFoldDB" id="A0A8J3S9N3"/>
<dbReference type="EMBL" id="BOOJ01000011">
    <property type="protein sequence ID" value="GIH90442.1"/>
    <property type="molecule type" value="Genomic_DNA"/>
</dbReference>
<feature type="compositionally biased region" description="Gly residues" evidence="1">
    <location>
        <begin position="280"/>
        <end position="301"/>
    </location>
</feature>
<keyword evidence="2" id="KW-0812">Transmembrane</keyword>
<feature type="compositionally biased region" description="Polar residues" evidence="1">
    <location>
        <begin position="78"/>
        <end position="87"/>
    </location>
</feature>
<keyword evidence="4" id="KW-1185">Reference proteome</keyword>
<accession>A0A8J3S9N3</accession>
<feature type="compositionally biased region" description="Low complexity" evidence="1">
    <location>
        <begin position="107"/>
        <end position="122"/>
    </location>
</feature>
<keyword evidence="2" id="KW-1133">Transmembrane helix</keyword>
<proteinExistence type="predicted"/>
<evidence type="ECO:0000256" key="2">
    <source>
        <dbReference type="SAM" id="Phobius"/>
    </source>
</evidence>
<reference evidence="3 4" key="1">
    <citation type="submission" date="2021-01" db="EMBL/GenBank/DDBJ databases">
        <title>Whole genome shotgun sequence of Planobispora siamensis NBRC 107568.</title>
        <authorList>
            <person name="Komaki H."/>
            <person name="Tamura T."/>
        </authorList>
    </citation>
    <scope>NUCLEOTIDE SEQUENCE [LARGE SCALE GENOMIC DNA]</scope>
    <source>
        <strain evidence="3 4">NBRC 107568</strain>
    </source>
</reference>
<evidence type="ECO:0000313" key="3">
    <source>
        <dbReference type="EMBL" id="GIH90442.1"/>
    </source>
</evidence>
<organism evidence="3 4">
    <name type="scientific">Planobispora siamensis</name>
    <dbReference type="NCBI Taxonomy" id="936338"/>
    <lineage>
        <taxon>Bacteria</taxon>
        <taxon>Bacillati</taxon>
        <taxon>Actinomycetota</taxon>
        <taxon>Actinomycetes</taxon>
        <taxon>Streptosporangiales</taxon>
        <taxon>Streptosporangiaceae</taxon>
        <taxon>Planobispora</taxon>
    </lineage>
</organism>
<feature type="region of interest" description="Disordered" evidence="1">
    <location>
        <begin position="1"/>
        <end position="339"/>
    </location>
</feature>
<name>A0A8J3S9N3_9ACTN</name>
<feature type="compositionally biased region" description="Low complexity" evidence="1">
    <location>
        <begin position="397"/>
        <end position="411"/>
    </location>
</feature>
<feature type="transmembrane region" description="Helical" evidence="2">
    <location>
        <begin position="367"/>
        <end position="389"/>
    </location>
</feature>
<feature type="region of interest" description="Disordered" evidence="1">
    <location>
        <begin position="397"/>
        <end position="433"/>
    </location>
</feature>
<sequence>MPNTPNSGTPARGKEPMASEQSSQPHLPPAWAQTPEPSPSRANDPFSAGGTGPRQPLPPNERPQSPAGATSWKATVPGNGSWQQFFGTQDPAPQGGPAQEDSGVWSPAAATPAVGVPTATAPDRGNGGWGTSPDPAGGPNPFARPEAFPSADPFARPDPFASADPFARPESFPADPFASADPFTRSESAPADPFAKTATFGPPGQVPGDPFGNGGGNGGGNGNGRPGGDHGPHGPVQQGLLRPGQGFPPGHGPADPQPGQGVSGQSGPGHPRPGQNPGQNGPGHNGPGHNGPGQGMPGGPQGQQIAPGGHLSRDPSDPNRPFVTAGQISGPKTPPPERQQELWNTVFGENYQAMGEEDELDEPGKPVWIFALAGSAVIALVGVVLWAFLAGPLASAEESAPAPTPAPSATKKTAKPRTIGRLPRYKGDASPVAGTITDTNAAITVPRLGAPWQQDTRPNLTTTYGFSTRQYAPAGQDASGKAQYAEVMSGPLSPRLKGRYTSPENLAPVINAVTLAARKKFFPEGNTARKTAQQTLSVGGLPAQLAAYEITSGDAKTTVVVAAVSTGADLPSIVYMSVPQDVKELLPDVNTVFKGIKTTAG</sequence>
<feature type="compositionally biased region" description="Gly residues" evidence="1">
    <location>
        <begin position="211"/>
        <end position="226"/>
    </location>
</feature>